<keyword evidence="4" id="KW-1185">Reference proteome</keyword>
<dbReference type="Proteomes" id="UP000509303">
    <property type="component" value="Chromosome"/>
</dbReference>
<feature type="chain" id="PRO_5028803623" description="Ig-like domain-containing protein" evidence="2">
    <location>
        <begin position="35"/>
        <end position="229"/>
    </location>
</feature>
<protein>
    <recommendedName>
        <fullName evidence="5">Ig-like domain-containing protein</fullName>
    </recommendedName>
</protein>
<dbReference type="InterPro" id="IPR006311">
    <property type="entry name" value="TAT_signal"/>
</dbReference>
<evidence type="ECO:0008006" key="5">
    <source>
        <dbReference type="Google" id="ProtNLM"/>
    </source>
</evidence>
<evidence type="ECO:0000256" key="1">
    <source>
        <dbReference type="SAM" id="MobiDB-lite"/>
    </source>
</evidence>
<feature type="region of interest" description="Disordered" evidence="1">
    <location>
        <begin position="76"/>
        <end position="106"/>
    </location>
</feature>
<dbReference type="PROSITE" id="PS51318">
    <property type="entry name" value="TAT"/>
    <property type="match status" value="1"/>
</dbReference>
<evidence type="ECO:0000256" key="2">
    <source>
        <dbReference type="SAM" id="SignalP"/>
    </source>
</evidence>
<dbReference type="RefSeq" id="WP_176161379.1">
    <property type="nucleotide sequence ID" value="NZ_CP054929.1"/>
</dbReference>
<name>A0A7H8N578_9ACTN</name>
<evidence type="ECO:0000313" key="3">
    <source>
        <dbReference type="EMBL" id="QKW49645.1"/>
    </source>
</evidence>
<gene>
    <name evidence="3" type="ORF">HUT08_08860</name>
</gene>
<organism evidence="3 4">
    <name type="scientific">Streptomyces buecherae</name>
    <dbReference type="NCBI Taxonomy" id="2763006"/>
    <lineage>
        <taxon>Bacteria</taxon>
        <taxon>Bacillati</taxon>
        <taxon>Actinomycetota</taxon>
        <taxon>Actinomycetes</taxon>
        <taxon>Kitasatosporales</taxon>
        <taxon>Streptomycetaceae</taxon>
        <taxon>Streptomyces</taxon>
    </lineage>
</organism>
<reference evidence="3 4" key="1">
    <citation type="submission" date="2020-06" db="EMBL/GenBank/DDBJ databases">
        <title>Genome mining for natural products.</title>
        <authorList>
            <person name="Zhang B."/>
            <person name="Shi J."/>
            <person name="Ge H."/>
        </authorList>
    </citation>
    <scope>NUCLEOTIDE SEQUENCE [LARGE SCALE GENOMIC DNA]</scope>
    <source>
        <strain evidence="3 4">NA00687</strain>
    </source>
</reference>
<feature type="signal peptide" evidence="2">
    <location>
        <begin position="1"/>
        <end position="34"/>
    </location>
</feature>
<accession>A0A7H8N578</accession>
<keyword evidence="2" id="KW-0732">Signal</keyword>
<dbReference type="AlphaFoldDB" id="A0A7H8N578"/>
<proteinExistence type="predicted"/>
<evidence type="ECO:0000313" key="4">
    <source>
        <dbReference type="Proteomes" id="UP000509303"/>
    </source>
</evidence>
<dbReference type="EMBL" id="CP054929">
    <property type="protein sequence ID" value="QKW49645.1"/>
    <property type="molecule type" value="Genomic_DNA"/>
</dbReference>
<sequence>MTNRTHRSRVLTTSAAGVAAAAAVALSLAGTATAESRNTAAAGSTTVTPAGHYFGAKQSGDIVLKAGAMTVTCKVSTSQPAGSGSANQIPAAPNNTNPSGPVSGTITAPTFEDCTTNVPGVNVSIATSGTWGISIQHGTTIAANLSAPQGGLVMSLTGALTCTGTSGAANVPGTWTNGSPAKLSYAESTVPVTITGGAGCPTDVTSASLSAAYDVSDVTDPSATLAVTA</sequence>